<gene>
    <name evidence="2" type="ORF">SAMN05444128_1192</name>
</gene>
<protein>
    <recommendedName>
        <fullName evidence="4">Lipocalin-like domain-containing protein</fullName>
    </recommendedName>
</protein>
<reference evidence="3" key="1">
    <citation type="submission" date="2017-01" db="EMBL/GenBank/DDBJ databases">
        <authorList>
            <person name="Varghese N."/>
            <person name="Submissions S."/>
        </authorList>
    </citation>
    <scope>NUCLEOTIDE SEQUENCE [LARGE SCALE GENOMIC DNA]</scope>
    <source>
        <strain evidence="3">LP100</strain>
    </source>
</reference>
<keyword evidence="3" id="KW-1185">Reference proteome</keyword>
<dbReference type="RefSeq" id="WP_139337765.1">
    <property type="nucleotide sequence ID" value="NZ_FTPP01000001.1"/>
</dbReference>
<organism evidence="2 3">
    <name type="scientific">Pontibacter indicus</name>
    <dbReference type="NCBI Taxonomy" id="1317125"/>
    <lineage>
        <taxon>Bacteria</taxon>
        <taxon>Pseudomonadati</taxon>
        <taxon>Bacteroidota</taxon>
        <taxon>Cytophagia</taxon>
        <taxon>Cytophagales</taxon>
        <taxon>Hymenobacteraceae</taxon>
        <taxon>Pontibacter</taxon>
    </lineage>
</organism>
<evidence type="ECO:0000313" key="2">
    <source>
        <dbReference type="EMBL" id="SIT82928.1"/>
    </source>
</evidence>
<dbReference type="OrthoDB" id="853034at2"/>
<dbReference type="Proteomes" id="UP000187181">
    <property type="component" value="Unassembled WGS sequence"/>
</dbReference>
<sequence>MRIQQLLTFLFALLLVTSMTSCDKDKDKEPTNRDLLTSANWTGHSVWAYGNDISELFLDELGYDIKKNIVKFDKAGTYVDSYERRSLNGTWEFADNDKSIIFDKGTGDEYKASVLMLTDKELRMEQTLETEDGDLTLEFRFTR</sequence>
<dbReference type="AlphaFoldDB" id="A0A1R3WXS7"/>
<name>A0A1R3WXS7_9BACT</name>
<evidence type="ECO:0000313" key="3">
    <source>
        <dbReference type="Proteomes" id="UP000187181"/>
    </source>
</evidence>
<proteinExistence type="predicted"/>
<accession>A0A1R3WXS7</accession>
<feature type="signal peptide" evidence="1">
    <location>
        <begin position="1"/>
        <end position="23"/>
    </location>
</feature>
<dbReference type="PROSITE" id="PS51257">
    <property type="entry name" value="PROKAR_LIPOPROTEIN"/>
    <property type="match status" value="1"/>
</dbReference>
<feature type="chain" id="PRO_5013340247" description="Lipocalin-like domain-containing protein" evidence="1">
    <location>
        <begin position="24"/>
        <end position="143"/>
    </location>
</feature>
<dbReference type="EMBL" id="FTPP01000001">
    <property type="protein sequence ID" value="SIT82928.1"/>
    <property type="molecule type" value="Genomic_DNA"/>
</dbReference>
<keyword evidence="1" id="KW-0732">Signal</keyword>
<evidence type="ECO:0008006" key="4">
    <source>
        <dbReference type="Google" id="ProtNLM"/>
    </source>
</evidence>
<evidence type="ECO:0000256" key="1">
    <source>
        <dbReference type="SAM" id="SignalP"/>
    </source>
</evidence>